<dbReference type="Gene3D" id="3.30.70.100">
    <property type="match status" value="1"/>
</dbReference>
<dbReference type="NCBIfam" id="TIGR02118">
    <property type="entry name" value="EthD family reductase"/>
    <property type="match status" value="1"/>
</dbReference>
<dbReference type="RefSeq" id="WP_345154680.1">
    <property type="nucleotide sequence ID" value="NZ_BAABEO010000036.1"/>
</dbReference>
<evidence type="ECO:0000313" key="3">
    <source>
        <dbReference type="Proteomes" id="UP001500752"/>
    </source>
</evidence>
<evidence type="ECO:0000313" key="2">
    <source>
        <dbReference type="EMBL" id="GAA3704439.1"/>
    </source>
</evidence>
<protein>
    <submittedName>
        <fullName evidence="2">EthD family reductase</fullName>
    </submittedName>
</protein>
<gene>
    <name evidence="2" type="ORF">GCM10023081_45900</name>
</gene>
<reference evidence="3" key="1">
    <citation type="journal article" date="2019" name="Int. J. Syst. Evol. Microbiol.">
        <title>The Global Catalogue of Microorganisms (GCM) 10K type strain sequencing project: providing services to taxonomists for standard genome sequencing and annotation.</title>
        <authorList>
            <consortium name="The Broad Institute Genomics Platform"/>
            <consortium name="The Broad Institute Genome Sequencing Center for Infectious Disease"/>
            <person name="Wu L."/>
            <person name="Ma J."/>
        </authorList>
    </citation>
    <scope>NUCLEOTIDE SEQUENCE [LARGE SCALE GENOMIC DNA]</scope>
    <source>
        <strain evidence="3">JCM 30742</strain>
    </source>
</reference>
<sequence length="115" mass="13204">MIKVVAVIKVKEGLDREQFLHHWNVEHPAYVRKLPGIRRYRQNPAVEHRKAWPFSGMAELWFDSVEAVKAAYAGPEAEELFAHEHEFLESVEWFLADELEVPLAGEPAAQLAKEA</sequence>
<evidence type="ECO:0000259" key="1">
    <source>
        <dbReference type="Pfam" id="PF07110"/>
    </source>
</evidence>
<name>A0ABP7DHK6_9MICC</name>
<proteinExistence type="predicted"/>
<accession>A0ABP7DHK6</accession>
<feature type="domain" description="EthD" evidence="1">
    <location>
        <begin position="11"/>
        <end position="89"/>
    </location>
</feature>
<dbReference type="Pfam" id="PF07110">
    <property type="entry name" value="EthD"/>
    <property type="match status" value="1"/>
</dbReference>
<dbReference type="InterPro" id="IPR011008">
    <property type="entry name" value="Dimeric_a/b-barrel"/>
</dbReference>
<dbReference type="EMBL" id="BAABEO010000036">
    <property type="protein sequence ID" value="GAA3704439.1"/>
    <property type="molecule type" value="Genomic_DNA"/>
</dbReference>
<keyword evidence="3" id="KW-1185">Reference proteome</keyword>
<comment type="caution">
    <text evidence="2">The sequence shown here is derived from an EMBL/GenBank/DDBJ whole genome shotgun (WGS) entry which is preliminary data.</text>
</comment>
<dbReference type="InterPro" id="IPR009799">
    <property type="entry name" value="EthD_dom"/>
</dbReference>
<organism evidence="2 3">
    <name type="scientific">Arthrobacter ginkgonis</name>
    <dbReference type="NCBI Taxonomy" id="1630594"/>
    <lineage>
        <taxon>Bacteria</taxon>
        <taxon>Bacillati</taxon>
        <taxon>Actinomycetota</taxon>
        <taxon>Actinomycetes</taxon>
        <taxon>Micrococcales</taxon>
        <taxon>Micrococcaceae</taxon>
        <taxon>Arthrobacter</taxon>
    </lineage>
</organism>
<dbReference type="SUPFAM" id="SSF54909">
    <property type="entry name" value="Dimeric alpha+beta barrel"/>
    <property type="match status" value="1"/>
</dbReference>
<dbReference type="Proteomes" id="UP001500752">
    <property type="component" value="Unassembled WGS sequence"/>
</dbReference>